<evidence type="ECO:0000256" key="1">
    <source>
        <dbReference type="SAM" id="SignalP"/>
    </source>
</evidence>
<dbReference type="OrthoDB" id="7791409at2"/>
<feature type="chain" id="PRO_5012983664" description="DUF2125 domain-containing protein" evidence="1">
    <location>
        <begin position="25"/>
        <end position="507"/>
    </location>
</feature>
<sequence>MRRFSVLTCTPILAAIVCSTTASADVTAQQVWDNWSAQMGIYGEGFTTGDVTQTGDTLTVSDVRIEMTDDEASIVADVGDLILTEQGDGTVSMTMASSYPLTISVTEAPSTQPTILNVTVAQDGMEIIVSGDPDTMVYDLSADTYSFTLDTIEGAAAEEVQLEVAELVMSDMAGNYAVVTDDLTTVNYEFSLGGLNLNANISEAGGANRFKGVASMADLAMAATIAMPLDMDMDADVPPFDEGLAIEGGYTFGAVNYDLDFVADGEGAIMNAGVEGGEMGFAFGYDAMSYAGGADGISISMSLPQELPFPIEASLREYGFDFQIPLSQGEGDARDARMAFNFTDLAVSDTIWNLADPASVLPRDPVTIALTLDAKVTPFFDLLDPAQQDAMMMTDVPGELNSINITDLTLRGGGAEITGDGAFTFDNSDLTTFPGFPRPQGEANFTINGINGLIDNLITMGLIPQDQAMMPRMMLGMFATPVGDDMLTSTIGVNAQGHVLANGQRLR</sequence>
<reference evidence="2 3" key="1">
    <citation type="submission" date="2017-03" db="EMBL/GenBank/DDBJ databases">
        <authorList>
            <person name="Afonso C.L."/>
            <person name="Miller P.J."/>
            <person name="Scott M.A."/>
            <person name="Spackman E."/>
            <person name="Goraichik I."/>
            <person name="Dimitrov K.M."/>
            <person name="Suarez D.L."/>
            <person name="Swayne D.E."/>
        </authorList>
    </citation>
    <scope>NUCLEOTIDE SEQUENCE [LARGE SCALE GENOMIC DNA]</scope>
    <source>
        <strain evidence="2 3">CECT 8397</strain>
    </source>
</reference>
<gene>
    <name evidence="2" type="ORF">PSJ8397_01766</name>
</gene>
<protein>
    <recommendedName>
        <fullName evidence="4">DUF2125 domain-containing protein</fullName>
    </recommendedName>
</protein>
<dbReference type="Proteomes" id="UP000193623">
    <property type="component" value="Unassembled WGS sequence"/>
</dbReference>
<name>A0A1Y5S9G6_9RHOB</name>
<evidence type="ECO:0000313" key="3">
    <source>
        <dbReference type="Proteomes" id="UP000193623"/>
    </source>
</evidence>
<dbReference type="RefSeq" id="WP_085864164.1">
    <property type="nucleotide sequence ID" value="NZ_FWFT01000002.1"/>
</dbReference>
<evidence type="ECO:0008006" key="4">
    <source>
        <dbReference type="Google" id="ProtNLM"/>
    </source>
</evidence>
<organism evidence="2 3">
    <name type="scientific">Pseudooctadecabacter jejudonensis</name>
    <dbReference type="NCBI Taxonomy" id="1391910"/>
    <lineage>
        <taxon>Bacteria</taxon>
        <taxon>Pseudomonadati</taxon>
        <taxon>Pseudomonadota</taxon>
        <taxon>Alphaproteobacteria</taxon>
        <taxon>Rhodobacterales</taxon>
        <taxon>Paracoccaceae</taxon>
        <taxon>Pseudooctadecabacter</taxon>
    </lineage>
</organism>
<accession>A0A1Y5S9G6</accession>
<keyword evidence="3" id="KW-1185">Reference proteome</keyword>
<dbReference type="Pfam" id="PF09898">
    <property type="entry name" value="DUF2125"/>
    <property type="match status" value="1"/>
</dbReference>
<dbReference type="EMBL" id="FWFT01000002">
    <property type="protein sequence ID" value="SLN35243.1"/>
    <property type="molecule type" value="Genomic_DNA"/>
</dbReference>
<evidence type="ECO:0000313" key="2">
    <source>
        <dbReference type="EMBL" id="SLN35243.1"/>
    </source>
</evidence>
<dbReference type="AlphaFoldDB" id="A0A1Y5S9G6"/>
<feature type="signal peptide" evidence="1">
    <location>
        <begin position="1"/>
        <end position="24"/>
    </location>
</feature>
<dbReference type="InterPro" id="IPR018666">
    <property type="entry name" value="DUF2125"/>
</dbReference>
<proteinExistence type="predicted"/>
<keyword evidence="1" id="KW-0732">Signal</keyword>